<feature type="compositionally biased region" description="Low complexity" evidence="12">
    <location>
        <begin position="283"/>
        <end position="303"/>
    </location>
</feature>
<dbReference type="PROSITE" id="PS00028">
    <property type="entry name" value="ZINC_FINGER_C2H2_1"/>
    <property type="match status" value="3"/>
</dbReference>
<evidence type="ECO:0000256" key="10">
    <source>
        <dbReference type="ARBA" id="ARBA00038409"/>
    </source>
</evidence>
<dbReference type="PANTHER" id="PTHR23235:SF120">
    <property type="entry name" value="KRUPPEL-LIKE FACTOR 15"/>
    <property type="match status" value="1"/>
</dbReference>
<dbReference type="AlphaFoldDB" id="A0A9D4I5Z2"/>
<feature type="compositionally biased region" description="Basic residues" evidence="12">
    <location>
        <begin position="699"/>
        <end position="710"/>
    </location>
</feature>
<keyword evidence="5" id="KW-0862">Zinc</keyword>
<dbReference type="Pfam" id="PF00096">
    <property type="entry name" value="zf-C2H2"/>
    <property type="match status" value="2"/>
</dbReference>
<feature type="domain" description="C2H2-type" evidence="13">
    <location>
        <begin position="683"/>
        <end position="705"/>
    </location>
</feature>
<evidence type="ECO:0000256" key="5">
    <source>
        <dbReference type="ARBA" id="ARBA00022833"/>
    </source>
</evidence>
<evidence type="ECO:0000259" key="13">
    <source>
        <dbReference type="PROSITE" id="PS50157"/>
    </source>
</evidence>
<keyword evidence="6" id="KW-0805">Transcription regulation</keyword>
<evidence type="ECO:0000256" key="12">
    <source>
        <dbReference type="SAM" id="MobiDB-lite"/>
    </source>
</evidence>
<evidence type="ECO:0000256" key="11">
    <source>
        <dbReference type="PROSITE-ProRule" id="PRU00042"/>
    </source>
</evidence>
<keyword evidence="9" id="KW-0539">Nucleus</keyword>
<dbReference type="Gene3D" id="3.30.160.60">
    <property type="entry name" value="Classic Zinc Finger"/>
    <property type="match status" value="3"/>
</dbReference>
<keyword evidence="7" id="KW-0238">DNA-binding</keyword>
<evidence type="ECO:0000256" key="6">
    <source>
        <dbReference type="ARBA" id="ARBA00023015"/>
    </source>
</evidence>
<evidence type="ECO:0000256" key="4">
    <source>
        <dbReference type="ARBA" id="ARBA00022771"/>
    </source>
</evidence>
<reference evidence="14" key="2">
    <citation type="submission" date="2020-11" db="EMBL/GenBank/DDBJ databases">
        <authorList>
            <person name="McCartney M.A."/>
            <person name="Auch B."/>
            <person name="Kono T."/>
            <person name="Mallez S."/>
            <person name="Becker A."/>
            <person name="Gohl D.M."/>
            <person name="Silverstein K.A.T."/>
            <person name="Koren S."/>
            <person name="Bechman K.B."/>
            <person name="Herman A."/>
            <person name="Abrahante J.E."/>
            <person name="Garbe J."/>
        </authorList>
    </citation>
    <scope>NUCLEOTIDE SEQUENCE</scope>
    <source>
        <strain evidence="14">Duluth1</strain>
        <tissue evidence="14">Whole animal</tissue>
    </source>
</reference>
<evidence type="ECO:0000256" key="2">
    <source>
        <dbReference type="ARBA" id="ARBA00022723"/>
    </source>
</evidence>
<dbReference type="Proteomes" id="UP000828390">
    <property type="component" value="Unassembled WGS sequence"/>
</dbReference>
<reference evidence="14" key="1">
    <citation type="journal article" date="2019" name="bioRxiv">
        <title>The Genome of the Zebra Mussel, Dreissena polymorpha: A Resource for Invasive Species Research.</title>
        <authorList>
            <person name="McCartney M.A."/>
            <person name="Auch B."/>
            <person name="Kono T."/>
            <person name="Mallez S."/>
            <person name="Zhang Y."/>
            <person name="Obille A."/>
            <person name="Becker A."/>
            <person name="Abrahante J.E."/>
            <person name="Garbe J."/>
            <person name="Badalamenti J.P."/>
            <person name="Herman A."/>
            <person name="Mangelson H."/>
            <person name="Liachko I."/>
            <person name="Sullivan S."/>
            <person name="Sone E.D."/>
            <person name="Koren S."/>
            <person name="Silverstein K.A.T."/>
            <person name="Beckman K.B."/>
            <person name="Gohl D.M."/>
        </authorList>
    </citation>
    <scope>NUCLEOTIDE SEQUENCE</scope>
    <source>
        <strain evidence="14">Duluth1</strain>
        <tissue evidence="14">Whole animal</tissue>
    </source>
</reference>
<keyword evidence="8" id="KW-0804">Transcription</keyword>
<comment type="subcellular location">
    <subcellularLocation>
        <location evidence="1">Nucleus</location>
    </subcellularLocation>
</comment>
<organism evidence="14 15">
    <name type="scientific">Dreissena polymorpha</name>
    <name type="common">Zebra mussel</name>
    <name type="synonym">Mytilus polymorpha</name>
    <dbReference type="NCBI Taxonomy" id="45954"/>
    <lineage>
        <taxon>Eukaryota</taxon>
        <taxon>Metazoa</taxon>
        <taxon>Spiralia</taxon>
        <taxon>Lophotrochozoa</taxon>
        <taxon>Mollusca</taxon>
        <taxon>Bivalvia</taxon>
        <taxon>Autobranchia</taxon>
        <taxon>Heteroconchia</taxon>
        <taxon>Euheterodonta</taxon>
        <taxon>Imparidentia</taxon>
        <taxon>Neoheterodontei</taxon>
        <taxon>Myida</taxon>
        <taxon>Dreissenoidea</taxon>
        <taxon>Dreissenidae</taxon>
        <taxon>Dreissena</taxon>
    </lineage>
</organism>
<dbReference type="InterPro" id="IPR036236">
    <property type="entry name" value="Znf_C2H2_sf"/>
</dbReference>
<evidence type="ECO:0000256" key="1">
    <source>
        <dbReference type="ARBA" id="ARBA00004123"/>
    </source>
</evidence>
<feature type="domain" description="C2H2-type" evidence="13">
    <location>
        <begin position="623"/>
        <end position="652"/>
    </location>
</feature>
<dbReference type="GO" id="GO:0000978">
    <property type="term" value="F:RNA polymerase II cis-regulatory region sequence-specific DNA binding"/>
    <property type="evidence" value="ECO:0007669"/>
    <property type="project" value="TreeGrafter"/>
</dbReference>
<dbReference type="SUPFAM" id="SSF57667">
    <property type="entry name" value="beta-beta-alpha zinc fingers"/>
    <property type="match status" value="2"/>
</dbReference>
<evidence type="ECO:0000313" key="14">
    <source>
        <dbReference type="EMBL" id="KAH3749485.1"/>
    </source>
</evidence>
<dbReference type="InterPro" id="IPR013087">
    <property type="entry name" value="Znf_C2H2_type"/>
</dbReference>
<keyword evidence="3" id="KW-0677">Repeat</keyword>
<dbReference type="SMART" id="SM00355">
    <property type="entry name" value="ZnF_C2H2"/>
    <property type="match status" value="3"/>
</dbReference>
<protein>
    <recommendedName>
        <fullName evidence="13">C2H2-type domain-containing protein</fullName>
    </recommendedName>
</protein>
<evidence type="ECO:0000256" key="9">
    <source>
        <dbReference type="ARBA" id="ARBA00023242"/>
    </source>
</evidence>
<keyword evidence="15" id="KW-1185">Reference proteome</keyword>
<feature type="compositionally biased region" description="Basic and acidic residues" evidence="12">
    <location>
        <begin position="711"/>
        <end position="722"/>
    </location>
</feature>
<sequence>MPSESTGQDVQQSPLALLAQTCSKIGNEDGAGQGGQSVRVVSTAHGDVIAPQWVQLPVDPSKQGQALSQATLAISGGQVVQPQGHYQIVAQAGPNGTITYNAVPQFQILNMDSSQIQGNMQSQQLNTSQHQTMQTVPIMTSNGQIIRAQIPSAAGMGTSILGGMGNLVNIGGNMINLSALQSLNAVRPGGDMQQMQIHGGTFQPIQQMSNIVQIPISANGQTTYMPVQVQPFQTLQDMSQLGFSACNTVNMANGGIITGAMQQGSAVSQLMEAVNQIANSTPKASTSNNKSKGSSSQKSQNAAVQFSTASGSMGTSTVSQLQNMSMQGQTIAAAAAAANIIPQMQLIPLGNGNYMQAIIPSQSVNSQQNQNFITINALSQNSTTSGTSTTTTTGTMSTPQQLATGGQILQSIGGQTFQVFQQGPNGQIVAAPNQLMNFGNIKASNQIPIQIQGMQGIQTLQNLQGLQNLQNLQTIQTLGGQQIQTQMPQIFGTNMQGLQAVTINAQGNFTAIPVSGIPQQLTTMNLNSQQTLQGLQQVHLGSSGLVTASGQTLQQDPSDPTKWQVVSNTQGTTTLTIPSLSPTSGQSPETNASGKRLRRVPCSCPNCVSGDDNKNGENKKKVHVCHMEGCGKQYGKTSHLRAHLRWHTGERPFVCSYLFCGKRFTRSDELQRHKRTHTGEKRFECEECGKKFMRSDHLSKHKRTHLKGHLQKGENGDDNDAKAEEDESMEEMSPNEHMMEINLNSELHMDGTTVVIMKNSSFESSKGDDSD</sequence>
<dbReference type="FunFam" id="3.30.160.60:FF:000014">
    <property type="entry name" value="Transcription factor Sp3"/>
    <property type="match status" value="1"/>
</dbReference>
<dbReference type="GO" id="GO:0008270">
    <property type="term" value="F:zinc ion binding"/>
    <property type="evidence" value="ECO:0007669"/>
    <property type="project" value="UniProtKB-KW"/>
</dbReference>
<feature type="region of interest" description="Disordered" evidence="12">
    <location>
        <begin position="279"/>
        <end position="308"/>
    </location>
</feature>
<feature type="region of interest" description="Disordered" evidence="12">
    <location>
        <begin position="574"/>
        <end position="597"/>
    </location>
</feature>
<name>A0A9D4I5Z2_DREPO</name>
<comment type="similarity">
    <text evidence="10">Belongs to the Sp1 C2H2-type zinc-finger protein family.</text>
</comment>
<proteinExistence type="inferred from homology"/>
<comment type="caution">
    <text evidence="14">The sequence shown here is derived from an EMBL/GenBank/DDBJ whole genome shotgun (WGS) entry which is preliminary data.</text>
</comment>
<evidence type="ECO:0000256" key="3">
    <source>
        <dbReference type="ARBA" id="ARBA00022737"/>
    </source>
</evidence>
<feature type="region of interest" description="Disordered" evidence="12">
    <location>
        <begin position="697"/>
        <end position="735"/>
    </location>
</feature>
<evidence type="ECO:0000256" key="7">
    <source>
        <dbReference type="ARBA" id="ARBA00023125"/>
    </source>
</evidence>
<keyword evidence="4 11" id="KW-0863">Zinc-finger</keyword>
<evidence type="ECO:0000256" key="8">
    <source>
        <dbReference type="ARBA" id="ARBA00023163"/>
    </source>
</evidence>
<dbReference type="EMBL" id="JAIWYP010000010">
    <property type="protein sequence ID" value="KAH3749485.1"/>
    <property type="molecule type" value="Genomic_DNA"/>
</dbReference>
<keyword evidence="2" id="KW-0479">Metal-binding</keyword>
<dbReference type="OrthoDB" id="6365676at2759"/>
<feature type="compositionally biased region" description="Low complexity" evidence="12">
    <location>
        <begin position="574"/>
        <end position="584"/>
    </location>
</feature>
<dbReference type="GO" id="GO:0000981">
    <property type="term" value="F:DNA-binding transcription factor activity, RNA polymerase II-specific"/>
    <property type="evidence" value="ECO:0007669"/>
    <property type="project" value="TreeGrafter"/>
</dbReference>
<gene>
    <name evidence="14" type="ORF">DPMN_183983</name>
</gene>
<dbReference type="GO" id="GO:0005634">
    <property type="term" value="C:nucleus"/>
    <property type="evidence" value="ECO:0007669"/>
    <property type="project" value="UniProtKB-SubCell"/>
</dbReference>
<dbReference type="PROSITE" id="PS50157">
    <property type="entry name" value="ZINC_FINGER_C2H2_2"/>
    <property type="match status" value="3"/>
</dbReference>
<dbReference type="PANTHER" id="PTHR23235">
    <property type="entry name" value="KRUEPPEL-LIKE TRANSCRIPTION FACTOR"/>
    <property type="match status" value="1"/>
</dbReference>
<evidence type="ECO:0000313" key="15">
    <source>
        <dbReference type="Proteomes" id="UP000828390"/>
    </source>
</evidence>
<accession>A0A9D4I5Z2</accession>
<dbReference type="FunFam" id="3.30.160.60:FF:000624">
    <property type="entry name" value="zinc finger protein 697"/>
    <property type="match status" value="1"/>
</dbReference>
<feature type="domain" description="C2H2-type" evidence="13">
    <location>
        <begin position="653"/>
        <end position="682"/>
    </location>
</feature>